<evidence type="ECO:0000313" key="2">
    <source>
        <dbReference type="EMBL" id="KAI1509355.1"/>
    </source>
</evidence>
<feature type="compositionally biased region" description="Low complexity" evidence="1">
    <location>
        <begin position="579"/>
        <end position="597"/>
    </location>
</feature>
<feature type="region of interest" description="Disordered" evidence="1">
    <location>
        <begin position="623"/>
        <end position="648"/>
    </location>
</feature>
<proteinExistence type="predicted"/>
<gene>
    <name evidence="2" type="ORF">Ptr86124_011895</name>
</gene>
<accession>A0A922N6T1</accession>
<protein>
    <submittedName>
        <fullName evidence="2">Uncharacterized protein</fullName>
    </submittedName>
</protein>
<organism evidence="2 3">
    <name type="scientific">Pyrenophora tritici-repentis</name>
    <dbReference type="NCBI Taxonomy" id="45151"/>
    <lineage>
        <taxon>Eukaryota</taxon>
        <taxon>Fungi</taxon>
        <taxon>Dikarya</taxon>
        <taxon>Ascomycota</taxon>
        <taxon>Pezizomycotina</taxon>
        <taxon>Dothideomycetes</taxon>
        <taxon>Pleosporomycetidae</taxon>
        <taxon>Pleosporales</taxon>
        <taxon>Pleosporineae</taxon>
        <taxon>Pleosporaceae</taxon>
        <taxon>Pyrenophora</taxon>
    </lineage>
</organism>
<keyword evidence="3" id="KW-1185">Reference proteome</keyword>
<sequence>MSMYVIVVSAGKEQTTGNLEELTKFSTFTQPTDYPAALLKHRVASPKHLYIAASEADKVATSLGIPQYGRFSEYTKSNIEAHLANKREGEHSTSGLVSTYRSEDAALYSKGRLGSEKKSVLALCVKDMTPVWLVIGKGLYVPAWVEQNTGNHGTVKDDGVWVCLLEARIVLGIDEKLGEEEEWLACQPVVRQKISQSTKISGSNAKEIVGKAFGEQEKEEGEDQARRQPGTRGGRDQASHAKLRRSPSTSSLPPPHIPARRSSLNSFSLKVAGSTESSAEPSSKLKVTTRDATISLTNADQQRATSLMKYALLVAHGKRIEAEETWLLDTIPLSESLSQAGSLHTIREVDTEGEDGEMKHESAPEADKRSHITPIESSRTSSRWNSESDLDDDKSSQRHACPSEDTDSFQEDCRRTKRSLAPSPSQSMLNHSVEGNREPSSHSRRSRRELLLELQSDEDSLLREYARVSLQASGVFDEQRNISQEDHAVSRAETQAPPHHDPAEDDMLPARRHTRLATLAHPTSPPHSPPPPPSSTMHTTPSSPYTRLHQSPFSSQPITPQTGHSSSTLVNTPPSLYVTPPSSLQTPSSLQQTNTPSKSDALMARGKGLREKGKEIQSRLAEIRERQKAGDKRKKGSDVWGSIADKEE</sequence>
<feature type="compositionally biased region" description="Polar residues" evidence="1">
    <location>
        <begin position="548"/>
        <end position="574"/>
    </location>
</feature>
<dbReference type="OMA" id="PASHINK"/>
<feature type="region of interest" description="Disordered" evidence="1">
    <location>
        <begin position="472"/>
        <end position="601"/>
    </location>
</feature>
<feature type="compositionally biased region" description="Low complexity" evidence="1">
    <location>
        <begin position="535"/>
        <end position="544"/>
    </location>
</feature>
<feature type="compositionally biased region" description="Pro residues" evidence="1">
    <location>
        <begin position="523"/>
        <end position="534"/>
    </location>
</feature>
<feature type="compositionally biased region" description="Basic and acidic residues" evidence="1">
    <location>
        <begin position="350"/>
        <end position="370"/>
    </location>
</feature>
<feature type="region of interest" description="Disordered" evidence="1">
    <location>
        <begin position="350"/>
        <end position="450"/>
    </location>
</feature>
<name>A0A922N6T1_9PLEO</name>
<dbReference type="EMBL" id="NRDI02000021">
    <property type="protein sequence ID" value="KAI1509355.1"/>
    <property type="molecule type" value="Genomic_DNA"/>
</dbReference>
<evidence type="ECO:0000256" key="1">
    <source>
        <dbReference type="SAM" id="MobiDB-lite"/>
    </source>
</evidence>
<evidence type="ECO:0000313" key="3">
    <source>
        <dbReference type="Proteomes" id="UP000249757"/>
    </source>
</evidence>
<dbReference type="Proteomes" id="UP000249757">
    <property type="component" value="Unassembled WGS sequence"/>
</dbReference>
<feature type="compositionally biased region" description="Basic and acidic residues" evidence="1">
    <location>
        <begin position="477"/>
        <end position="490"/>
    </location>
</feature>
<dbReference type="OrthoDB" id="3440338at2759"/>
<dbReference type="AlphaFoldDB" id="A0A922N6T1"/>
<feature type="region of interest" description="Disordered" evidence="1">
    <location>
        <begin position="212"/>
        <end position="263"/>
    </location>
</feature>
<feature type="compositionally biased region" description="Low complexity" evidence="1">
    <location>
        <begin position="376"/>
        <end position="387"/>
    </location>
</feature>
<comment type="caution">
    <text evidence="2">The sequence shown here is derived from an EMBL/GenBank/DDBJ whole genome shotgun (WGS) entry which is preliminary data.</text>
</comment>
<reference evidence="3" key="1">
    <citation type="journal article" date="2022" name="Microb. Genom.">
        <title>A global pangenome for the wheat fungal pathogen Pyrenophora tritici-repentis and prediction of effector protein structural homology.</title>
        <authorList>
            <person name="Moolhuijzen P.M."/>
            <person name="See P.T."/>
            <person name="Shi G."/>
            <person name="Powell H.R."/>
            <person name="Cockram J."/>
            <person name="Jorgensen L.N."/>
            <person name="Benslimane H."/>
            <person name="Strelkov S.E."/>
            <person name="Turner J."/>
            <person name="Liu Z."/>
            <person name="Moffat C.S."/>
        </authorList>
    </citation>
    <scope>NUCLEOTIDE SEQUENCE [LARGE SCALE GENOMIC DNA]</scope>
</reference>